<dbReference type="Pfam" id="PF03222">
    <property type="entry name" value="Trp_Tyr_perm"/>
    <property type="match status" value="1"/>
</dbReference>
<feature type="transmembrane region" description="Helical" evidence="8">
    <location>
        <begin position="315"/>
        <end position="337"/>
    </location>
</feature>
<feature type="transmembrane region" description="Helical" evidence="8">
    <location>
        <begin position="83"/>
        <end position="104"/>
    </location>
</feature>
<protein>
    <recommendedName>
        <fullName evidence="11">Amino acid transporter transmembrane domain-containing protein</fullName>
    </recommendedName>
</protein>
<feature type="transmembrane region" description="Helical" evidence="8">
    <location>
        <begin position="142"/>
        <end position="160"/>
    </location>
</feature>
<comment type="caution">
    <text evidence="9">The sequence shown here is derived from an EMBL/GenBank/DDBJ whole genome shotgun (WGS) entry which is preliminary data.</text>
</comment>
<dbReference type="InterPro" id="IPR018227">
    <property type="entry name" value="Amino_acid_transport_2"/>
</dbReference>
<feature type="transmembrane region" description="Helical" evidence="8">
    <location>
        <begin position="256"/>
        <end position="280"/>
    </location>
</feature>
<keyword evidence="3" id="KW-1003">Cell membrane</keyword>
<keyword evidence="7 8" id="KW-0472">Membrane</keyword>
<reference evidence="9 10" key="1">
    <citation type="journal article" date="2016" name="Nat. Commun.">
        <title>Thousands of microbial genomes shed light on interconnected biogeochemical processes in an aquifer system.</title>
        <authorList>
            <person name="Anantharaman K."/>
            <person name="Brown C.T."/>
            <person name="Hug L.A."/>
            <person name="Sharon I."/>
            <person name="Castelle C.J."/>
            <person name="Probst A.J."/>
            <person name="Thomas B.C."/>
            <person name="Singh A."/>
            <person name="Wilkins M.J."/>
            <person name="Karaoz U."/>
            <person name="Brodie E.L."/>
            <person name="Williams K.H."/>
            <person name="Hubbard S.S."/>
            <person name="Banfield J.F."/>
        </authorList>
    </citation>
    <scope>NUCLEOTIDE SEQUENCE [LARGE SCALE GENOMIC DNA]</scope>
</reference>
<dbReference type="EMBL" id="MHQY01000013">
    <property type="protein sequence ID" value="OHA14144.1"/>
    <property type="molecule type" value="Genomic_DNA"/>
</dbReference>
<evidence type="ECO:0000256" key="1">
    <source>
        <dbReference type="ARBA" id="ARBA00004429"/>
    </source>
</evidence>
<evidence type="ECO:0008006" key="11">
    <source>
        <dbReference type="Google" id="ProtNLM"/>
    </source>
</evidence>
<dbReference type="Gene3D" id="1.20.1740.10">
    <property type="entry name" value="Amino acid/polyamine transporter I"/>
    <property type="match status" value="1"/>
</dbReference>
<proteinExistence type="predicted"/>
<feature type="transmembrane region" description="Helical" evidence="8">
    <location>
        <begin position="358"/>
        <end position="378"/>
    </location>
</feature>
<organism evidence="9 10">
    <name type="scientific">Candidatus Sungbacteria bacterium RIFCSPLOWO2_12_FULL_41_11</name>
    <dbReference type="NCBI Taxonomy" id="1802286"/>
    <lineage>
        <taxon>Bacteria</taxon>
        <taxon>Candidatus Sungiibacteriota</taxon>
    </lineage>
</organism>
<comment type="subcellular location">
    <subcellularLocation>
        <location evidence="1">Cell inner membrane</location>
        <topology evidence="1">Multi-pass membrane protein</topology>
    </subcellularLocation>
</comment>
<keyword evidence="5 8" id="KW-0812">Transmembrane</keyword>
<feature type="transmembrane region" description="Helical" evidence="8">
    <location>
        <begin position="180"/>
        <end position="203"/>
    </location>
</feature>
<dbReference type="Proteomes" id="UP000177171">
    <property type="component" value="Unassembled WGS sequence"/>
</dbReference>
<dbReference type="AlphaFoldDB" id="A0A1G2LRL6"/>
<feature type="transmembrane region" description="Helical" evidence="8">
    <location>
        <begin position="44"/>
        <end position="63"/>
    </location>
</feature>
<evidence type="ECO:0000256" key="2">
    <source>
        <dbReference type="ARBA" id="ARBA00022448"/>
    </source>
</evidence>
<evidence type="ECO:0000256" key="3">
    <source>
        <dbReference type="ARBA" id="ARBA00022475"/>
    </source>
</evidence>
<keyword evidence="2" id="KW-0813">Transport</keyword>
<evidence type="ECO:0000256" key="5">
    <source>
        <dbReference type="ARBA" id="ARBA00022692"/>
    </source>
</evidence>
<feature type="transmembrane region" description="Helical" evidence="8">
    <location>
        <begin position="210"/>
        <end position="236"/>
    </location>
</feature>
<keyword evidence="4" id="KW-0997">Cell inner membrane</keyword>
<accession>A0A1G2LRL6</accession>
<dbReference type="GO" id="GO:0015179">
    <property type="term" value="F:L-amino acid transmembrane transporter activity"/>
    <property type="evidence" value="ECO:0007669"/>
    <property type="project" value="TreeGrafter"/>
</dbReference>
<feature type="transmembrane region" description="Helical" evidence="8">
    <location>
        <begin position="116"/>
        <end position="135"/>
    </location>
</feature>
<feature type="transmembrane region" description="Helical" evidence="8">
    <location>
        <begin position="292"/>
        <end position="309"/>
    </location>
</feature>
<evidence type="ECO:0000256" key="4">
    <source>
        <dbReference type="ARBA" id="ARBA00022519"/>
    </source>
</evidence>
<evidence type="ECO:0000313" key="9">
    <source>
        <dbReference type="EMBL" id="OHA14144.1"/>
    </source>
</evidence>
<dbReference type="GO" id="GO:0005886">
    <property type="term" value="C:plasma membrane"/>
    <property type="evidence" value="ECO:0007669"/>
    <property type="project" value="UniProtKB-SubCell"/>
</dbReference>
<feature type="transmembrane region" description="Helical" evidence="8">
    <location>
        <begin position="12"/>
        <end position="32"/>
    </location>
</feature>
<sequence length="380" mass="41477">MIKFFNKKFIQGVFLLSGTIIGVGMFGIPFVFSKAGFIVGAMELLIITAALTVIHLAYGEILLRTDTIHRLPGYVNIYFGKRLKFFSSFSYLVGLMGALLVYIVLGGKFLNNLLNLPNFGGEIIFWAAGTVFIFFSIRQLGLIDTLINTLLVGFLAYFVFGALPYFREITPPLYSFDNVFLPYGVLLFSLAGATAVPEVRALVGKNSGSLLKFIIIFGTVIPAVLYFFFALSVAGVSGINTSPDALSGVMGFLPSYLLNLGMVVGILAAFTSFIVIGLTLKETLYFDFGMRHWVSWAVTSFFPLLLFVLGVANFIVIIGFLGAVTGGIDAILTLAVLQKAKKLGKRIPEYSLSLSKTVIYALAAMFILGIGWEIMHIIRS</sequence>
<gene>
    <name evidence="9" type="ORF">A3G49_02795</name>
</gene>
<keyword evidence="6 8" id="KW-1133">Transmembrane helix</keyword>
<dbReference type="PANTHER" id="PTHR22950">
    <property type="entry name" value="AMINO ACID TRANSPORTER"/>
    <property type="match status" value="1"/>
</dbReference>
<evidence type="ECO:0000256" key="7">
    <source>
        <dbReference type="ARBA" id="ARBA00023136"/>
    </source>
</evidence>
<name>A0A1G2LRL6_9BACT</name>
<evidence type="ECO:0000256" key="6">
    <source>
        <dbReference type="ARBA" id="ARBA00022989"/>
    </source>
</evidence>
<evidence type="ECO:0000313" key="10">
    <source>
        <dbReference type="Proteomes" id="UP000177171"/>
    </source>
</evidence>
<evidence type="ECO:0000256" key="8">
    <source>
        <dbReference type="SAM" id="Phobius"/>
    </source>
</evidence>